<dbReference type="EMBL" id="CM046388">
    <property type="protein sequence ID" value="KAI8573386.1"/>
    <property type="molecule type" value="Genomic_DNA"/>
</dbReference>
<evidence type="ECO:0000313" key="1">
    <source>
        <dbReference type="EMBL" id="KAI8573386.1"/>
    </source>
</evidence>
<comment type="caution">
    <text evidence="1">The sequence shown here is derived from an EMBL/GenBank/DDBJ whole genome shotgun (WGS) entry which is preliminary data.</text>
</comment>
<keyword evidence="2" id="KW-1185">Reference proteome</keyword>
<gene>
    <name evidence="1" type="ORF">RHMOL_Rhmol01G0273200</name>
</gene>
<protein>
    <submittedName>
        <fullName evidence="1">Uncharacterized protein</fullName>
    </submittedName>
</protein>
<dbReference type="Proteomes" id="UP001062846">
    <property type="component" value="Chromosome 1"/>
</dbReference>
<reference evidence="1" key="1">
    <citation type="submission" date="2022-02" db="EMBL/GenBank/DDBJ databases">
        <title>Plant Genome Project.</title>
        <authorList>
            <person name="Zhang R.-G."/>
        </authorList>
    </citation>
    <scope>NUCLEOTIDE SEQUENCE</scope>
    <source>
        <strain evidence="1">AT1</strain>
    </source>
</reference>
<name>A0ACC0Q6C2_RHOML</name>
<sequence length="344" mass="36588">MEEGVKSENHLTSAAAFVEGGIQEACDDACSICLEAFCESEPSTVSEKLPVPNVLATHQLEGSQQLPVGGTDAELEERIIQHLAAAAAMGRTRHIARREGQRNRSSAQGRPHYLVFSTHPNGPPVASVTSSPTQSIESYSASSAAVAEPTSLLTVGEDSTQIVPPRSSQADQIYASTSRSSVLASNHHGTSSHNQSPTQSPTDSHDKAGPSEFQSISESLKSRFNAMSMRYKESITKSTRGWKEKLFSRNTNMTDIGSEVKGEGNSRISTVSGMMERLETRDNSRTNTDSGSSSSQEANTADESTSLHDVSVPDPVNQQIPVTDCNNVVNEGTQTSCATGSAAN</sequence>
<proteinExistence type="predicted"/>
<accession>A0ACC0Q6C2</accession>
<evidence type="ECO:0000313" key="2">
    <source>
        <dbReference type="Proteomes" id="UP001062846"/>
    </source>
</evidence>
<organism evidence="1 2">
    <name type="scientific">Rhododendron molle</name>
    <name type="common">Chinese azalea</name>
    <name type="synonym">Azalea mollis</name>
    <dbReference type="NCBI Taxonomy" id="49168"/>
    <lineage>
        <taxon>Eukaryota</taxon>
        <taxon>Viridiplantae</taxon>
        <taxon>Streptophyta</taxon>
        <taxon>Embryophyta</taxon>
        <taxon>Tracheophyta</taxon>
        <taxon>Spermatophyta</taxon>
        <taxon>Magnoliopsida</taxon>
        <taxon>eudicotyledons</taxon>
        <taxon>Gunneridae</taxon>
        <taxon>Pentapetalae</taxon>
        <taxon>asterids</taxon>
        <taxon>Ericales</taxon>
        <taxon>Ericaceae</taxon>
        <taxon>Ericoideae</taxon>
        <taxon>Rhodoreae</taxon>
        <taxon>Rhododendron</taxon>
    </lineage>
</organism>